<evidence type="ECO:0000256" key="7">
    <source>
        <dbReference type="SAM" id="MobiDB-lite"/>
    </source>
</evidence>
<evidence type="ECO:0000256" key="4">
    <source>
        <dbReference type="ARBA" id="ARBA00022824"/>
    </source>
</evidence>
<dbReference type="InterPro" id="IPR057433">
    <property type="entry name" value="LMF1/2_C"/>
</dbReference>
<sequence>MSSSLRLRYGASASTQATNESSESLHAPSALAHVHSLPNRLKQQAVTAAQWLGRFLLCCYEWSVRSVSLEELLTRSVVLADTVVPYVGVVAVWTLMRIVWEGGIPSASYWLTRIVYLRSLAFIYAVAFLVALRQNKQLIGDRGLLPARFHLDKLIRIYGGDTWRAFMDHPTLFLFVRDKTHINRWLDGTAFMGLCLSCVVLWYGGANLCVLFAMWLMYHAIVGVGQRWYQFGWESQLLECGFLAFFFVPVFSLGFDPLPKYTPPAWTAVWGYRWLMFRIMLGAGLIKIRGDKCWVKLTTMCYHYQTQPVPNPFSYFMHHSPLWFHKFETIVNHVVELLAPFLLMIPVQLPRTLGAIVQIVFQATLILSGNLSFLNWLTIIPSIWGFDDVTSACLALELASFHHTRDLSVLALFFSSRAASRPSVSVLDVLMVVVRWGKELAGLCLFGYLSVPVVRNLQAKRQIMNTSFTSLRLVNTYGAFGSITKKRYEVVVQGSRLDRPSDDEEDWIDYEFKGDVYRTPPWISPYHYRLDWLMWFAGFGQPERHPWLIHLIARLLVNDAEISTLLRHNPFLNGAPPKWVRAELYHYQYASPDSVAAHNGQWWVRSRLAQYTYIPAVSLHSQWIQQVMRERGWDECSPVWQSVTVPSHHHTHHGHHGSGMGGMGRMIAGDDEDEDEEEESEEMSEELSEEYDDHEHTTAGGRVLLQQGMPPG</sequence>
<feature type="transmembrane region" description="Helical" evidence="8">
    <location>
        <begin position="210"/>
        <end position="229"/>
    </location>
</feature>
<dbReference type="InterPro" id="IPR057434">
    <property type="entry name" value="LMF1/2_N"/>
</dbReference>
<organism evidence="11 12">
    <name type="scientific">Vitrella brassicaformis (strain CCMP3155)</name>
    <dbReference type="NCBI Taxonomy" id="1169540"/>
    <lineage>
        <taxon>Eukaryota</taxon>
        <taxon>Sar</taxon>
        <taxon>Alveolata</taxon>
        <taxon>Colpodellida</taxon>
        <taxon>Vitrellaceae</taxon>
        <taxon>Vitrella</taxon>
    </lineage>
</organism>
<dbReference type="PANTHER" id="PTHR14463">
    <property type="entry name" value="LIPASE MATURATION FACTOR"/>
    <property type="match status" value="1"/>
</dbReference>
<feature type="region of interest" description="Disordered" evidence="7">
    <location>
        <begin position="646"/>
        <end position="712"/>
    </location>
</feature>
<comment type="similarity">
    <text evidence="2">Belongs to the lipase maturation factor family.</text>
</comment>
<dbReference type="GO" id="GO:0051604">
    <property type="term" value="P:protein maturation"/>
    <property type="evidence" value="ECO:0007669"/>
    <property type="project" value="InterPro"/>
</dbReference>
<feature type="region of interest" description="Disordered" evidence="7">
    <location>
        <begin position="1"/>
        <end position="23"/>
    </location>
</feature>
<dbReference type="Proteomes" id="UP000041254">
    <property type="component" value="Unassembled WGS sequence"/>
</dbReference>
<evidence type="ECO:0000256" key="8">
    <source>
        <dbReference type="SAM" id="Phobius"/>
    </source>
</evidence>
<dbReference type="Pfam" id="PF25179">
    <property type="entry name" value="LMF1_C"/>
    <property type="match status" value="1"/>
</dbReference>
<evidence type="ECO:0000256" key="1">
    <source>
        <dbReference type="ARBA" id="ARBA00004477"/>
    </source>
</evidence>
<dbReference type="GO" id="GO:0005789">
    <property type="term" value="C:endoplasmic reticulum membrane"/>
    <property type="evidence" value="ECO:0007669"/>
    <property type="project" value="UniProtKB-SubCell"/>
</dbReference>
<gene>
    <name evidence="11" type="ORF">Vbra_6132</name>
</gene>
<keyword evidence="6 8" id="KW-0472">Membrane</keyword>
<evidence type="ECO:0000256" key="6">
    <source>
        <dbReference type="ARBA" id="ARBA00023136"/>
    </source>
</evidence>
<keyword evidence="5 8" id="KW-1133">Transmembrane helix</keyword>
<comment type="subcellular location">
    <subcellularLocation>
        <location evidence="1">Endoplasmic reticulum membrane</location>
        <topology evidence="1">Multi-pass membrane protein</topology>
    </subcellularLocation>
</comment>
<evidence type="ECO:0000256" key="5">
    <source>
        <dbReference type="ARBA" id="ARBA00022989"/>
    </source>
</evidence>
<dbReference type="AlphaFoldDB" id="A0A0G4G1D8"/>
<feature type="compositionally biased region" description="Acidic residues" evidence="7">
    <location>
        <begin position="669"/>
        <end position="692"/>
    </location>
</feature>
<evidence type="ECO:0008006" key="13">
    <source>
        <dbReference type="Google" id="ProtNLM"/>
    </source>
</evidence>
<keyword evidence="3 8" id="KW-0812">Transmembrane</keyword>
<dbReference type="OrthoDB" id="434126at2759"/>
<dbReference type="STRING" id="1169540.A0A0G4G1D8"/>
<feature type="compositionally biased region" description="Basic residues" evidence="7">
    <location>
        <begin position="647"/>
        <end position="656"/>
    </location>
</feature>
<dbReference type="PANTHER" id="PTHR14463:SF10">
    <property type="entry name" value="LIPASE MATURATION FACTOR 1"/>
    <property type="match status" value="1"/>
</dbReference>
<feature type="transmembrane region" description="Helical" evidence="8">
    <location>
        <begin position="115"/>
        <end position="132"/>
    </location>
</feature>
<evidence type="ECO:0000313" key="11">
    <source>
        <dbReference type="EMBL" id="CEM21884.1"/>
    </source>
</evidence>
<dbReference type="VEuPathDB" id="CryptoDB:Vbra_6132"/>
<keyword evidence="12" id="KW-1185">Reference proteome</keyword>
<evidence type="ECO:0000313" key="12">
    <source>
        <dbReference type="Proteomes" id="UP000041254"/>
    </source>
</evidence>
<name>A0A0G4G1D8_VITBC</name>
<feature type="domain" description="Lipase maturation factor 1/2 N-terminal" evidence="9">
    <location>
        <begin position="229"/>
        <end position="390"/>
    </location>
</feature>
<keyword evidence="4" id="KW-0256">Endoplasmic reticulum</keyword>
<dbReference type="FunCoup" id="A0A0G4G1D8">
    <property type="interactions" value="1"/>
</dbReference>
<proteinExistence type="inferred from homology"/>
<feature type="transmembrane region" description="Helical" evidence="8">
    <location>
        <begin position="72"/>
        <end position="95"/>
    </location>
</feature>
<dbReference type="PhylomeDB" id="A0A0G4G1D8"/>
<reference evidence="11 12" key="1">
    <citation type="submission" date="2014-11" db="EMBL/GenBank/DDBJ databases">
        <authorList>
            <person name="Zhu J."/>
            <person name="Qi W."/>
            <person name="Song R."/>
        </authorList>
    </citation>
    <scope>NUCLEOTIDE SEQUENCE [LARGE SCALE GENOMIC DNA]</scope>
</reference>
<dbReference type="InterPro" id="IPR009613">
    <property type="entry name" value="LMF"/>
</dbReference>
<feature type="compositionally biased region" description="Polar residues" evidence="7">
    <location>
        <begin position="12"/>
        <end position="23"/>
    </location>
</feature>
<feature type="domain" description="Lipase maturation factor 1/2 C-terminal" evidence="10">
    <location>
        <begin position="473"/>
        <end position="611"/>
    </location>
</feature>
<protein>
    <recommendedName>
        <fullName evidence="13">Lipase maturation factor</fullName>
    </recommendedName>
</protein>
<evidence type="ECO:0000259" key="10">
    <source>
        <dbReference type="Pfam" id="PF25179"/>
    </source>
</evidence>
<dbReference type="InParanoid" id="A0A0G4G1D8"/>
<dbReference type="OMA" id="NFAWLNW"/>
<accession>A0A0G4G1D8</accession>
<evidence type="ECO:0000256" key="3">
    <source>
        <dbReference type="ARBA" id="ARBA00022692"/>
    </source>
</evidence>
<dbReference type="Pfam" id="PF06762">
    <property type="entry name" value="LMF1"/>
    <property type="match status" value="1"/>
</dbReference>
<evidence type="ECO:0000259" key="9">
    <source>
        <dbReference type="Pfam" id="PF06762"/>
    </source>
</evidence>
<evidence type="ECO:0000256" key="2">
    <source>
        <dbReference type="ARBA" id="ARBA00005512"/>
    </source>
</evidence>
<dbReference type="EMBL" id="CDMY01000544">
    <property type="protein sequence ID" value="CEM21884.1"/>
    <property type="molecule type" value="Genomic_DNA"/>
</dbReference>